<dbReference type="InterPro" id="IPR029057">
    <property type="entry name" value="PRTase-like"/>
</dbReference>
<comment type="similarity">
    <text evidence="10 11">Belongs to the ribose-phosphate pyrophosphokinase family. Class III (archaeal) subfamily.</text>
</comment>
<dbReference type="EMBL" id="CP002009">
    <property type="protein sequence ID" value="ADG13580.1"/>
    <property type="molecule type" value="Genomic_DNA"/>
</dbReference>
<dbReference type="InterPro" id="IPR029099">
    <property type="entry name" value="Pribosyltran_N"/>
</dbReference>
<comment type="pathway">
    <text evidence="11">Metabolic intermediate biosynthesis; 5-phospho-alpha-D-ribose 1-diphosphate biosynthesis; 5-phospho-alpha-D-ribose 1-diphosphate from D-ribose 5-phosphate (route I): step 1/1.</text>
</comment>
<dbReference type="PANTHER" id="PTHR10210">
    <property type="entry name" value="RIBOSE-PHOSPHATE DIPHOSPHOKINASE FAMILY MEMBER"/>
    <property type="match status" value="1"/>
</dbReference>
<keyword evidence="1 11" id="KW-0963">Cytoplasm</keyword>
<feature type="binding site" evidence="11">
    <location>
        <position position="212"/>
    </location>
    <ligand>
        <name>D-ribose 5-phosphate</name>
        <dbReference type="ChEBI" id="CHEBI:78346"/>
    </ligand>
</feature>
<evidence type="ECO:0000256" key="4">
    <source>
        <dbReference type="ARBA" id="ARBA00022727"/>
    </source>
</evidence>
<dbReference type="PANTHER" id="PTHR10210:SF32">
    <property type="entry name" value="RIBOSE-PHOSPHATE PYROPHOSPHOKINASE 2"/>
    <property type="match status" value="1"/>
</dbReference>
<dbReference type="Pfam" id="PF13793">
    <property type="entry name" value="Pribosyltran_N"/>
    <property type="match status" value="1"/>
</dbReference>
<dbReference type="RefSeq" id="WP_013100326.1">
    <property type="nucleotide sequence ID" value="NC_014122.1"/>
</dbReference>
<dbReference type="GO" id="GO:0006015">
    <property type="term" value="P:5-phosphoribose 1-diphosphate biosynthetic process"/>
    <property type="evidence" value="ECO:0007669"/>
    <property type="project" value="UniProtKB-UniRule"/>
</dbReference>
<evidence type="ECO:0000313" key="15">
    <source>
        <dbReference type="Proteomes" id="UP000002061"/>
    </source>
</evidence>
<feature type="binding site" evidence="11">
    <location>
        <position position="188"/>
    </location>
    <ligand>
        <name>D-ribose 5-phosphate</name>
        <dbReference type="ChEBI" id="CHEBI:78346"/>
    </ligand>
</feature>
<dbReference type="GO" id="GO:0005737">
    <property type="term" value="C:cytoplasm"/>
    <property type="evidence" value="ECO:0007669"/>
    <property type="project" value="UniProtKB-SubCell"/>
</dbReference>
<dbReference type="Gene3D" id="3.40.50.2020">
    <property type="match status" value="2"/>
</dbReference>
<dbReference type="AlphaFoldDB" id="D5VSM7"/>
<keyword evidence="15" id="KW-1185">Reference proteome</keyword>
<dbReference type="eggNOG" id="arCOG00067">
    <property type="taxonomic scope" value="Archaea"/>
</dbReference>
<name>D5VSM7_METIM</name>
<evidence type="ECO:0000256" key="9">
    <source>
        <dbReference type="ARBA" id="ARBA00049535"/>
    </source>
</evidence>
<evidence type="ECO:0000259" key="13">
    <source>
        <dbReference type="Pfam" id="PF13793"/>
    </source>
</evidence>
<keyword evidence="4 11" id="KW-0545">Nucleotide biosynthesis</keyword>
<feature type="binding site" evidence="11">
    <location>
        <position position="125"/>
    </location>
    <ligand>
        <name>Mg(2+)</name>
        <dbReference type="ChEBI" id="CHEBI:18420"/>
        <label>1</label>
    </ligand>
</feature>
<feature type="active site" evidence="11">
    <location>
        <position position="186"/>
    </location>
</feature>
<evidence type="ECO:0000256" key="7">
    <source>
        <dbReference type="ARBA" id="ARBA00022840"/>
    </source>
</evidence>
<dbReference type="GeneID" id="9131932"/>
<evidence type="ECO:0000256" key="2">
    <source>
        <dbReference type="ARBA" id="ARBA00022679"/>
    </source>
</evidence>
<comment type="cofactor">
    <cofactor evidence="11">
        <name>Mg(2+)</name>
        <dbReference type="ChEBI" id="CHEBI:18420"/>
    </cofactor>
    <text evidence="11">Binds 2 Mg(2+) ions per subunit.</text>
</comment>
<dbReference type="UniPathway" id="UPA00087">
    <property type="reaction ID" value="UER00172"/>
</dbReference>
<dbReference type="HAMAP" id="MF_00583_A">
    <property type="entry name" value="RibP_PPkinase_A"/>
    <property type="match status" value="1"/>
</dbReference>
<keyword evidence="8 11" id="KW-0460">Magnesium</keyword>
<keyword evidence="3 11" id="KW-0479">Metal-binding</keyword>
<dbReference type="Pfam" id="PF00156">
    <property type="entry name" value="Pribosyltran"/>
    <property type="match status" value="1"/>
</dbReference>
<dbReference type="GO" id="GO:0000287">
    <property type="term" value="F:magnesium ion binding"/>
    <property type="evidence" value="ECO:0007669"/>
    <property type="project" value="UniProtKB-UniRule"/>
</dbReference>
<dbReference type="STRING" id="573063.Metin_0919"/>
<protein>
    <recommendedName>
        <fullName evidence="11">Ribose-phosphate pyrophosphokinase</fullName>
        <shortName evidence="11">RPPK</shortName>
        <ecNumber evidence="11">2.7.6.1</ecNumber>
    </recommendedName>
    <alternativeName>
        <fullName evidence="11">5-phospho-D-ribosyl alpha-1-diphosphate synthase</fullName>
    </alternativeName>
    <alternativeName>
        <fullName evidence="11">Phosphoribosyl diphosphate synthase</fullName>
    </alternativeName>
    <alternativeName>
        <fullName evidence="11">Phosphoribosyl pyrophosphate synthase</fullName>
        <shortName evidence="11">P-Rib-PP synthase</shortName>
        <shortName evidence="11">PRPP synthase</shortName>
        <shortName evidence="11">PRPPase</shortName>
    </alternativeName>
</protein>
<feature type="binding site" evidence="11">
    <location>
        <begin position="92"/>
        <end position="93"/>
    </location>
    <ligand>
        <name>ATP</name>
        <dbReference type="ChEBI" id="CHEBI:30616"/>
    </ligand>
</feature>
<comment type="catalytic activity">
    <reaction evidence="9 11">
        <text>D-ribose 5-phosphate + ATP = 5-phospho-alpha-D-ribose 1-diphosphate + AMP + H(+)</text>
        <dbReference type="Rhea" id="RHEA:15609"/>
        <dbReference type="ChEBI" id="CHEBI:15378"/>
        <dbReference type="ChEBI" id="CHEBI:30616"/>
        <dbReference type="ChEBI" id="CHEBI:58017"/>
        <dbReference type="ChEBI" id="CHEBI:78346"/>
        <dbReference type="ChEBI" id="CHEBI:456215"/>
        <dbReference type="EC" id="2.7.6.1"/>
    </reaction>
</comment>
<dbReference type="GO" id="GO:0004749">
    <property type="term" value="F:ribose phosphate diphosphokinase activity"/>
    <property type="evidence" value="ECO:0007669"/>
    <property type="project" value="UniProtKB-UniRule"/>
</dbReference>
<dbReference type="FunFam" id="3.40.50.2020:FF:000074">
    <property type="entry name" value="Ribose-phosphate pyrophosphokinase"/>
    <property type="match status" value="1"/>
</dbReference>
<evidence type="ECO:0000256" key="10">
    <source>
        <dbReference type="ARBA" id="ARBA00061433"/>
    </source>
</evidence>
<sequence>MIIVPGSKSQELAYKVSKALDVEMARVEFKRFPDNEIYVRILSEVNEDEAVIVSTQREQNDAIVEAILLADALKECGVKEITLVAPYLAYARQDKLFNPGEAISIRALAKIYSNIFDRVITINPHEEHIKEFFTIPFISGDAVPKLAEYVKDKLNDPIVLGPDQGALRFAKVAAEVLGTEYDYLEKTRISPTEIKIAPKSLDVKDRDVLIVDDIISTGGTVATAAKMLKEQGANEIIAACVHPVLIGDALNKLYFSGIKEVVGTNTFSSEVSRVDVSEVIAKLIKEG</sequence>
<evidence type="ECO:0000256" key="11">
    <source>
        <dbReference type="HAMAP-Rule" id="MF_00583"/>
    </source>
</evidence>
<dbReference type="KEGG" id="mif:Metin_0919"/>
<dbReference type="InterPro" id="IPR005946">
    <property type="entry name" value="Rib-P_diPkinase"/>
</dbReference>
<reference evidence="14" key="1">
    <citation type="submission" date="2010-04" db="EMBL/GenBank/DDBJ databases">
        <title>Complete sequence of Methanocaldococcus infernus ME.</title>
        <authorList>
            <consortium name="US DOE Joint Genome Institute"/>
            <person name="Lucas S."/>
            <person name="Copeland A."/>
            <person name="Lapidus A."/>
            <person name="Cheng J.-F."/>
            <person name="Bruce D."/>
            <person name="Goodwin L."/>
            <person name="Pitluck S."/>
            <person name="Munk A.C."/>
            <person name="Detter J.C."/>
            <person name="Han C."/>
            <person name="Tapia R."/>
            <person name="Land M."/>
            <person name="Hauser L."/>
            <person name="Kyrpides N."/>
            <person name="Mikhailova N."/>
            <person name="Sieprawska-Lupa M."/>
            <person name="Whitman W.B."/>
            <person name="Woyke T."/>
        </authorList>
    </citation>
    <scope>NUCLEOTIDE SEQUENCE [LARGE SCALE GENOMIC DNA]</scope>
    <source>
        <strain evidence="14">ME</strain>
    </source>
</reference>
<dbReference type="InterPro" id="IPR000836">
    <property type="entry name" value="PRTase_dom"/>
</dbReference>
<dbReference type="NCBIfam" id="TIGR01251">
    <property type="entry name" value="ribP_PPkin"/>
    <property type="match status" value="1"/>
</dbReference>
<dbReference type="NCBIfam" id="NF002095">
    <property type="entry name" value="PRK00934.1"/>
    <property type="match status" value="1"/>
</dbReference>
<dbReference type="InterPro" id="IPR037514">
    <property type="entry name" value="Rib-P_diPkinase_arc"/>
</dbReference>
<keyword evidence="6 11" id="KW-0418">Kinase</keyword>
<evidence type="ECO:0000259" key="12">
    <source>
        <dbReference type="Pfam" id="PF00156"/>
    </source>
</evidence>
<keyword evidence="5 11" id="KW-0547">Nucleotide-binding</keyword>
<feature type="binding site" evidence="11">
    <location>
        <position position="163"/>
    </location>
    <ligand>
        <name>Mg(2+)</name>
        <dbReference type="ChEBI" id="CHEBI:18420"/>
        <label>2</label>
    </ligand>
</feature>
<dbReference type="SMART" id="SM01400">
    <property type="entry name" value="Pribosyltran_N"/>
    <property type="match status" value="1"/>
</dbReference>
<feature type="domain" description="Ribose-phosphate pyrophosphokinase N-terminal" evidence="13">
    <location>
        <begin position="1"/>
        <end position="112"/>
    </location>
</feature>
<evidence type="ECO:0000256" key="8">
    <source>
        <dbReference type="ARBA" id="ARBA00022842"/>
    </source>
</evidence>
<dbReference type="OrthoDB" id="371997at2157"/>
<dbReference type="EC" id="2.7.6.1" evidence="11"/>
<comment type="function">
    <text evidence="11">Involved in the biosynthesis of the central metabolite phospho-alpha-D-ribosyl-1-pyrophosphate (PRPP) via the transfer of pyrophosphoryl group from ATP to 1-hydroxyl of ribose-5-phosphate (Rib-5-P).</text>
</comment>
<dbReference type="HOGENOM" id="CLU_033546_2_2_2"/>
<evidence type="ECO:0000256" key="1">
    <source>
        <dbReference type="ARBA" id="ARBA00022490"/>
    </source>
</evidence>
<dbReference type="GO" id="GO:0002189">
    <property type="term" value="C:ribose phosphate diphosphokinase complex"/>
    <property type="evidence" value="ECO:0007669"/>
    <property type="project" value="TreeGrafter"/>
</dbReference>
<organism evidence="14 15">
    <name type="scientific">Methanocaldococcus infernus (strain DSM 11812 / JCM 15783 / ME)</name>
    <dbReference type="NCBI Taxonomy" id="573063"/>
    <lineage>
        <taxon>Archaea</taxon>
        <taxon>Methanobacteriati</taxon>
        <taxon>Methanobacteriota</taxon>
        <taxon>Methanomada group</taxon>
        <taxon>Methanococci</taxon>
        <taxon>Methanococcales</taxon>
        <taxon>Methanocaldococcaceae</taxon>
        <taxon>Methanocaldococcus</taxon>
    </lineage>
</organism>
<dbReference type="GO" id="GO:0016301">
    <property type="term" value="F:kinase activity"/>
    <property type="evidence" value="ECO:0007669"/>
    <property type="project" value="UniProtKB-KW"/>
</dbReference>
<gene>
    <name evidence="11" type="primary">prs</name>
    <name evidence="14" type="ordered locus">Metin_0919</name>
</gene>
<keyword evidence="7 11" id="KW-0067">ATP-binding</keyword>
<feature type="binding site" evidence="11">
    <location>
        <begin position="34"/>
        <end position="36"/>
    </location>
    <ligand>
        <name>ATP</name>
        <dbReference type="ChEBI" id="CHEBI:30616"/>
    </ligand>
</feature>
<dbReference type="CDD" id="cd06223">
    <property type="entry name" value="PRTases_typeI"/>
    <property type="match status" value="1"/>
</dbReference>
<evidence type="ECO:0000256" key="5">
    <source>
        <dbReference type="ARBA" id="ARBA00022741"/>
    </source>
</evidence>
<dbReference type="Proteomes" id="UP000002061">
    <property type="component" value="Chromosome"/>
</dbReference>
<comment type="subcellular location">
    <subcellularLocation>
        <location evidence="11">Cytoplasm</location>
    </subcellularLocation>
</comment>
<evidence type="ECO:0000256" key="3">
    <source>
        <dbReference type="ARBA" id="ARBA00022723"/>
    </source>
</evidence>
<evidence type="ECO:0000313" key="14">
    <source>
        <dbReference type="EMBL" id="ADG13580.1"/>
    </source>
</evidence>
<feature type="domain" description="Phosphoribosyltransferase" evidence="12">
    <location>
        <begin position="147"/>
        <end position="244"/>
    </location>
</feature>
<dbReference type="SUPFAM" id="SSF53271">
    <property type="entry name" value="PRTase-like"/>
    <property type="match status" value="2"/>
</dbReference>
<proteinExistence type="inferred from homology"/>
<dbReference type="GO" id="GO:0006164">
    <property type="term" value="P:purine nucleotide biosynthetic process"/>
    <property type="evidence" value="ECO:0007669"/>
    <property type="project" value="TreeGrafter"/>
</dbReference>
<dbReference type="GO" id="GO:0005524">
    <property type="term" value="F:ATP binding"/>
    <property type="evidence" value="ECO:0007669"/>
    <property type="project" value="UniProtKB-KW"/>
</dbReference>
<keyword evidence="2 11" id="KW-0808">Transferase</keyword>
<evidence type="ECO:0000256" key="6">
    <source>
        <dbReference type="ARBA" id="ARBA00022777"/>
    </source>
</evidence>
<feature type="binding site" evidence="11">
    <location>
        <begin position="216"/>
        <end position="220"/>
    </location>
    <ligand>
        <name>D-ribose 5-phosphate</name>
        <dbReference type="ChEBI" id="CHEBI:78346"/>
    </ligand>
</feature>
<accession>D5VSM7</accession>